<dbReference type="CDD" id="cd01399">
    <property type="entry name" value="GlcN6P_deaminase"/>
    <property type="match status" value="1"/>
</dbReference>
<dbReference type="InterPro" id="IPR006148">
    <property type="entry name" value="Glc/Gal-6P_isomerase"/>
</dbReference>
<dbReference type="InterPro" id="IPR037171">
    <property type="entry name" value="NagB/RpiA_transferase-like"/>
</dbReference>
<dbReference type="GO" id="GO:0019262">
    <property type="term" value="P:N-acetylneuraminate catabolic process"/>
    <property type="evidence" value="ECO:0007669"/>
    <property type="project" value="UniProtKB-UniRule"/>
</dbReference>
<evidence type="ECO:0000313" key="6">
    <source>
        <dbReference type="EMBL" id="SBW07339.1"/>
    </source>
</evidence>
<dbReference type="PANTHER" id="PTHR11280">
    <property type="entry name" value="GLUCOSAMINE-6-PHOSPHATE ISOMERASE"/>
    <property type="match status" value="1"/>
</dbReference>
<feature type="active site" description="Proton acceptor; for enolization step" evidence="4">
    <location>
        <position position="67"/>
    </location>
</feature>
<dbReference type="GO" id="GO:0042802">
    <property type="term" value="F:identical protein binding"/>
    <property type="evidence" value="ECO:0007669"/>
    <property type="project" value="TreeGrafter"/>
</dbReference>
<feature type="active site" description="For ring-opening step" evidence="4">
    <location>
        <position position="143"/>
    </location>
</feature>
<name>A0A212K6I5_9FIRM</name>
<feature type="active site" description="Proton acceptor; for ring-opening step" evidence="4">
    <location>
        <position position="138"/>
    </location>
</feature>
<dbReference type="UniPathway" id="UPA00629">
    <property type="reaction ID" value="UER00684"/>
</dbReference>
<evidence type="ECO:0000256" key="1">
    <source>
        <dbReference type="ARBA" id="ARBA00000644"/>
    </source>
</evidence>
<evidence type="ECO:0000256" key="4">
    <source>
        <dbReference type="HAMAP-Rule" id="MF_01241"/>
    </source>
</evidence>
<evidence type="ECO:0000256" key="3">
    <source>
        <dbReference type="ARBA" id="ARBA00023277"/>
    </source>
</evidence>
<dbReference type="InterPro" id="IPR018321">
    <property type="entry name" value="Glucosamine6P_isomerase_CS"/>
</dbReference>
<dbReference type="SUPFAM" id="SSF100950">
    <property type="entry name" value="NagB/RpiA/CoA transferase-like"/>
    <property type="match status" value="1"/>
</dbReference>
<dbReference type="GO" id="GO:0005975">
    <property type="term" value="P:carbohydrate metabolic process"/>
    <property type="evidence" value="ECO:0007669"/>
    <property type="project" value="InterPro"/>
</dbReference>
<dbReference type="GO" id="GO:0005737">
    <property type="term" value="C:cytoplasm"/>
    <property type="evidence" value="ECO:0007669"/>
    <property type="project" value="TreeGrafter"/>
</dbReference>
<dbReference type="EC" id="3.5.99.6" evidence="4"/>
<protein>
    <recommendedName>
        <fullName evidence="4">Glucosamine-6-phosphate deaminase</fullName>
        <ecNumber evidence="4">3.5.99.6</ecNumber>
    </recommendedName>
    <alternativeName>
        <fullName evidence="4">GlcN6P deaminase</fullName>
        <shortName evidence="4">GNPDA</shortName>
    </alternativeName>
    <alternativeName>
        <fullName evidence="4">Glucosamine-6-phosphate isomerase</fullName>
    </alternativeName>
</protein>
<dbReference type="NCBIfam" id="TIGR00502">
    <property type="entry name" value="nagB"/>
    <property type="match status" value="1"/>
</dbReference>
<dbReference type="Gene3D" id="3.40.50.1360">
    <property type="match status" value="1"/>
</dbReference>
<dbReference type="GO" id="GO:0004342">
    <property type="term" value="F:glucosamine-6-phosphate deaminase activity"/>
    <property type="evidence" value="ECO:0007669"/>
    <property type="project" value="UniProtKB-UniRule"/>
</dbReference>
<dbReference type="FunFam" id="3.40.50.1360:FF:000003">
    <property type="entry name" value="Glucosamine-6-phosphate deaminase"/>
    <property type="match status" value="1"/>
</dbReference>
<organism evidence="6">
    <name type="scientific">uncultured Eubacteriales bacterium</name>
    <dbReference type="NCBI Taxonomy" id="172733"/>
    <lineage>
        <taxon>Bacteria</taxon>
        <taxon>Bacillati</taxon>
        <taxon>Bacillota</taxon>
        <taxon>Clostridia</taxon>
        <taxon>Eubacteriales</taxon>
        <taxon>environmental samples</taxon>
    </lineage>
</organism>
<dbReference type="EMBL" id="FLUN01000001">
    <property type="protein sequence ID" value="SBW07339.1"/>
    <property type="molecule type" value="Genomic_DNA"/>
</dbReference>
<proteinExistence type="inferred from homology"/>
<dbReference type="PROSITE" id="PS01161">
    <property type="entry name" value="GLC_GALNAC_ISOMERASE"/>
    <property type="match status" value="1"/>
</dbReference>
<dbReference type="AlphaFoldDB" id="A0A212K6I5"/>
<dbReference type="GO" id="GO:0006046">
    <property type="term" value="P:N-acetylglucosamine catabolic process"/>
    <property type="evidence" value="ECO:0007669"/>
    <property type="project" value="UniProtKB-UniRule"/>
</dbReference>
<comment type="function">
    <text evidence="4">Catalyzes the reversible isomerization-deamination of glucosamine 6-phosphate (GlcN6P) to form fructose 6-phosphate (Fru6P) and ammonium ion.</text>
</comment>
<comment type="pathway">
    <text evidence="4">Amino-sugar metabolism; N-acetylneuraminate degradation; D-fructose 6-phosphate from N-acetylneuraminate: step 5/5.</text>
</comment>
<feature type="domain" description="Glucosamine/galactosamine-6-phosphate isomerase" evidence="5">
    <location>
        <begin position="15"/>
        <end position="224"/>
    </location>
</feature>
<dbReference type="HAMAP" id="MF_01241">
    <property type="entry name" value="GlcN6P_deamin"/>
    <property type="match status" value="1"/>
</dbReference>
<reference evidence="6" key="1">
    <citation type="submission" date="2016-04" db="EMBL/GenBank/DDBJ databases">
        <authorList>
            <person name="Evans L.H."/>
            <person name="Alamgir A."/>
            <person name="Owens N."/>
            <person name="Weber N.D."/>
            <person name="Virtaneva K."/>
            <person name="Barbian K."/>
            <person name="Babar A."/>
            <person name="Rosenke K."/>
        </authorList>
    </citation>
    <scope>NUCLEOTIDE SEQUENCE</scope>
    <source>
        <strain evidence="6">86</strain>
    </source>
</reference>
<comment type="similarity">
    <text evidence="4">Belongs to the glucosamine/galactosamine-6-phosphate isomerase family. NagB subfamily.</text>
</comment>
<accession>A0A212K6I5</accession>
<dbReference type="InterPro" id="IPR004547">
    <property type="entry name" value="Glucosamine6P_isomerase"/>
</dbReference>
<dbReference type="Pfam" id="PF01182">
    <property type="entry name" value="Glucosamine_iso"/>
    <property type="match status" value="1"/>
</dbReference>
<comment type="caution">
    <text evidence="4">Lacks conserved residue(s) required for the propagation of feature annotation.</text>
</comment>
<dbReference type="PANTHER" id="PTHR11280:SF5">
    <property type="entry name" value="GLUCOSAMINE-6-PHOSPHATE ISOMERASE"/>
    <property type="match status" value="1"/>
</dbReference>
<evidence type="ECO:0000256" key="2">
    <source>
        <dbReference type="ARBA" id="ARBA00022801"/>
    </source>
</evidence>
<sequence length="242" mass="26358">MRVYETEDYGAMSLRAARIIAARVLENPRCILGLATGSTPVGLYEKLIERYNDGILDFSQVRSVNLDEYVGLDGTHDQSYRYFMQKNLFDHINIQPENTYVPDGKATDPATEGARYDALIRNLGGIDLQLLGLGRNGHIGFNEPGDRFVPGTHGVDLAQSTIDANARFFEHTDQVPRKAITMGIAAIMQARQVLVVASGADKADAVYAAFRGPVTPACPASILQLHPDVILVGDKAALSKLN</sequence>
<evidence type="ECO:0000259" key="5">
    <source>
        <dbReference type="Pfam" id="PF01182"/>
    </source>
</evidence>
<feature type="active site" description="For ring-opening step" evidence="4">
    <location>
        <position position="136"/>
    </location>
</feature>
<comment type="catalytic activity">
    <reaction evidence="1 4">
        <text>alpha-D-glucosamine 6-phosphate + H2O = beta-D-fructose 6-phosphate + NH4(+)</text>
        <dbReference type="Rhea" id="RHEA:12172"/>
        <dbReference type="ChEBI" id="CHEBI:15377"/>
        <dbReference type="ChEBI" id="CHEBI:28938"/>
        <dbReference type="ChEBI" id="CHEBI:57634"/>
        <dbReference type="ChEBI" id="CHEBI:75989"/>
        <dbReference type="EC" id="3.5.99.6"/>
    </reaction>
</comment>
<gene>
    <name evidence="4 6" type="primary">nagB</name>
    <name evidence="6" type="ORF">KL86CLO1_12289</name>
</gene>
<dbReference type="GO" id="GO:0006043">
    <property type="term" value="P:glucosamine catabolic process"/>
    <property type="evidence" value="ECO:0007669"/>
    <property type="project" value="TreeGrafter"/>
</dbReference>
<keyword evidence="3 4" id="KW-0119">Carbohydrate metabolism</keyword>
<keyword evidence="2 4" id="KW-0378">Hydrolase</keyword>